<dbReference type="EMBL" id="JBHSNS010000001">
    <property type="protein sequence ID" value="MFC5727787.1"/>
    <property type="molecule type" value="Genomic_DNA"/>
</dbReference>
<reference evidence="5" key="1">
    <citation type="journal article" date="2019" name="Int. J. Syst. Evol. Microbiol.">
        <title>The Global Catalogue of Microorganisms (GCM) 10K type strain sequencing project: providing services to taxonomists for standard genome sequencing and annotation.</title>
        <authorList>
            <consortium name="The Broad Institute Genomics Platform"/>
            <consortium name="The Broad Institute Genome Sequencing Center for Infectious Disease"/>
            <person name="Wu L."/>
            <person name="Ma J."/>
        </authorList>
    </citation>
    <scope>NUCLEOTIDE SEQUENCE [LARGE SCALE GENOMIC DNA]</scope>
    <source>
        <strain evidence="5">YIM 94188</strain>
    </source>
</reference>
<dbReference type="Gene3D" id="3.40.50.2000">
    <property type="entry name" value="Glycogen Phosphorylase B"/>
    <property type="match status" value="2"/>
</dbReference>
<dbReference type="InterPro" id="IPR050194">
    <property type="entry name" value="Glycosyltransferase_grp1"/>
</dbReference>
<comment type="caution">
    <text evidence="4">The sequence shown here is derived from an EMBL/GenBank/DDBJ whole genome shotgun (WGS) entry which is preliminary data.</text>
</comment>
<evidence type="ECO:0000256" key="2">
    <source>
        <dbReference type="ARBA" id="ARBA00022679"/>
    </source>
</evidence>
<dbReference type="RefSeq" id="WP_136434409.1">
    <property type="nucleotide sequence ID" value="NZ_JBHSNS010000001.1"/>
</dbReference>
<sequence length="354" mass="38034">MRILHVTESWGGGTASSLLAMVDATPDLEHHLLAAARSDSAPSAEAAARFATATSLSTNPVAAVVRLNERVRELRPDVVHAHSSVAGTLVRAARSGPAKVAFTPHGFAFDRRDVSSLGRAAFRAVERALVRRTDLVAAVSPHEVAAASALGHTAVAYVPNRATLPTALRASYADRPRVVTIGRVTAAKDWRYLIHLKRYAERQLGLDAMWTWLGGGDEEGERALLAAGVEVTGWLEHDETLARAAAAQLYVHTAAWESAPMSILEAAALGVPLVLRAIPQLRALDLPGLGQDVPELATRLRMLQRSRTDWMRAQADSDELSRRHSREAQGRSLTAAYRGLVGEGPLAPTMTWSA</sequence>
<accession>A0ABW0ZBV7</accession>
<keyword evidence="2" id="KW-0808">Transferase</keyword>
<organism evidence="4 5">
    <name type="scientific">Nocardioides vastitatis</name>
    <dbReference type="NCBI Taxonomy" id="2568655"/>
    <lineage>
        <taxon>Bacteria</taxon>
        <taxon>Bacillati</taxon>
        <taxon>Actinomycetota</taxon>
        <taxon>Actinomycetes</taxon>
        <taxon>Propionibacteriales</taxon>
        <taxon>Nocardioidaceae</taxon>
        <taxon>Nocardioides</taxon>
    </lineage>
</organism>
<dbReference type="PANTHER" id="PTHR45947:SF3">
    <property type="entry name" value="SULFOQUINOVOSYL TRANSFERASE SQD2"/>
    <property type="match status" value="1"/>
</dbReference>
<dbReference type="Pfam" id="PF13579">
    <property type="entry name" value="Glyco_trans_4_4"/>
    <property type="match status" value="1"/>
</dbReference>
<dbReference type="PANTHER" id="PTHR45947">
    <property type="entry name" value="SULFOQUINOVOSYL TRANSFERASE SQD2"/>
    <property type="match status" value="1"/>
</dbReference>
<evidence type="ECO:0000313" key="4">
    <source>
        <dbReference type="EMBL" id="MFC5727787.1"/>
    </source>
</evidence>
<gene>
    <name evidence="4" type="ORF">ACFPQB_02575</name>
</gene>
<dbReference type="Proteomes" id="UP001596072">
    <property type="component" value="Unassembled WGS sequence"/>
</dbReference>
<dbReference type="SUPFAM" id="SSF53756">
    <property type="entry name" value="UDP-Glycosyltransferase/glycogen phosphorylase"/>
    <property type="match status" value="1"/>
</dbReference>
<proteinExistence type="predicted"/>
<evidence type="ECO:0000259" key="3">
    <source>
        <dbReference type="Pfam" id="PF13579"/>
    </source>
</evidence>
<protein>
    <submittedName>
        <fullName evidence="4">Glycosyltransferase</fullName>
    </submittedName>
</protein>
<dbReference type="Pfam" id="PF13692">
    <property type="entry name" value="Glyco_trans_1_4"/>
    <property type="match status" value="1"/>
</dbReference>
<feature type="domain" description="Glycosyltransferase subfamily 4-like N-terminal" evidence="3">
    <location>
        <begin position="12"/>
        <end position="160"/>
    </location>
</feature>
<keyword evidence="5" id="KW-1185">Reference proteome</keyword>
<name>A0ABW0ZBV7_9ACTN</name>
<evidence type="ECO:0000256" key="1">
    <source>
        <dbReference type="ARBA" id="ARBA00022676"/>
    </source>
</evidence>
<keyword evidence="1" id="KW-0328">Glycosyltransferase</keyword>
<evidence type="ECO:0000313" key="5">
    <source>
        <dbReference type="Proteomes" id="UP001596072"/>
    </source>
</evidence>
<dbReference type="InterPro" id="IPR028098">
    <property type="entry name" value="Glyco_trans_4-like_N"/>
</dbReference>